<evidence type="ECO:0008006" key="3">
    <source>
        <dbReference type="Google" id="ProtNLM"/>
    </source>
</evidence>
<evidence type="ECO:0000313" key="2">
    <source>
        <dbReference type="Proteomes" id="UP000813461"/>
    </source>
</evidence>
<dbReference type="Proteomes" id="UP000813461">
    <property type="component" value="Unassembled WGS sequence"/>
</dbReference>
<evidence type="ECO:0000313" key="1">
    <source>
        <dbReference type="EMBL" id="KAH7083950.1"/>
    </source>
</evidence>
<dbReference type="Gene3D" id="3.40.50.150">
    <property type="entry name" value="Vaccinia Virus protein VP39"/>
    <property type="match status" value="1"/>
</dbReference>
<name>A0A8K0R185_9PLEO</name>
<keyword evidence="2" id="KW-1185">Reference proteome</keyword>
<dbReference type="AlphaFoldDB" id="A0A8K0R185"/>
<dbReference type="InterPro" id="IPR029063">
    <property type="entry name" value="SAM-dependent_MTases_sf"/>
</dbReference>
<accession>A0A8K0R185</accession>
<sequence>MSSPPTHIPKQALALLTNPGKVAIYESTGGLVTAQFAAHNLSLIPPIPANAIIHDNASGSGTVSRAILSTKPPPQNITIHATDIDQAFLDALQSDTTHNSWPIRVSNQNSNTLSFENDFFTHSITNIGILFFSPAGASEIHRTLQPAGTAIVNCWSDITWLAPIAATSFRTRGARPPLPPVNWQDGTHLRKVMLDAGFKEEKLRIEKSEAWAKTGDLRGWAERTWAFLGGLGGWKEGDEKRWDEAVDMLVEGLLEQEGTKRVGDEVWMRASQWVAVATK</sequence>
<reference evidence="1" key="1">
    <citation type="journal article" date="2021" name="Nat. Commun.">
        <title>Genetic determinants of endophytism in the Arabidopsis root mycobiome.</title>
        <authorList>
            <person name="Mesny F."/>
            <person name="Miyauchi S."/>
            <person name="Thiergart T."/>
            <person name="Pickel B."/>
            <person name="Atanasova L."/>
            <person name="Karlsson M."/>
            <person name="Huettel B."/>
            <person name="Barry K.W."/>
            <person name="Haridas S."/>
            <person name="Chen C."/>
            <person name="Bauer D."/>
            <person name="Andreopoulos W."/>
            <person name="Pangilinan J."/>
            <person name="LaButti K."/>
            <person name="Riley R."/>
            <person name="Lipzen A."/>
            <person name="Clum A."/>
            <person name="Drula E."/>
            <person name="Henrissat B."/>
            <person name="Kohler A."/>
            <person name="Grigoriev I.V."/>
            <person name="Martin F.M."/>
            <person name="Hacquard S."/>
        </authorList>
    </citation>
    <scope>NUCLEOTIDE SEQUENCE</scope>
    <source>
        <strain evidence="1">MPI-SDFR-AT-0120</strain>
    </source>
</reference>
<gene>
    <name evidence="1" type="ORF">FB567DRAFT_530309</name>
</gene>
<proteinExistence type="predicted"/>
<comment type="caution">
    <text evidence="1">The sequence shown here is derived from an EMBL/GenBank/DDBJ whole genome shotgun (WGS) entry which is preliminary data.</text>
</comment>
<protein>
    <recommendedName>
        <fullName evidence="3">Methyltransferase domain-containing protein</fullName>
    </recommendedName>
</protein>
<dbReference type="EMBL" id="JAGMVJ010000013">
    <property type="protein sequence ID" value="KAH7083950.1"/>
    <property type="molecule type" value="Genomic_DNA"/>
</dbReference>
<dbReference type="SUPFAM" id="SSF53335">
    <property type="entry name" value="S-adenosyl-L-methionine-dependent methyltransferases"/>
    <property type="match status" value="1"/>
</dbReference>
<organism evidence="1 2">
    <name type="scientific">Paraphoma chrysanthemicola</name>
    <dbReference type="NCBI Taxonomy" id="798071"/>
    <lineage>
        <taxon>Eukaryota</taxon>
        <taxon>Fungi</taxon>
        <taxon>Dikarya</taxon>
        <taxon>Ascomycota</taxon>
        <taxon>Pezizomycotina</taxon>
        <taxon>Dothideomycetes</taxon>
        <taxon>Pleosporomycetidae</taxon>
        <taxon>Pleosporales</taxon>
        <taxon>Pleosporineae</taxon>
        <taxon>Phaeosphaeriaceae</taxon>
        <taxon>Paraphoma</taxon>
    </lineage>
</organism>
<dbReference type="OrthoDB" id="2013972at2759"/>